<keyword evidence="1" id="KW-0472">Membrane</keyword>
<organism evidence="2 3">
    <name type="scientific">Candidatus Jacksonbacteria bacterium RIFCSPLOWO2_02_FULL_44_20</name>
    <dbReference type="NCBI Taxonomy" id="1798460"/>
    <lineage>
        <taxon>Bacteria</taxon>
        <taxon>Candidatus Jacksoniibacteriota</taxon>
    </lineage>
</organism>
<reference evidence="2 3" key="1">
    <citation type="journal article" date="2016" name="Nat. Commun.">
        <title>Thousands of microbial genomes shed light on interconnected biogeochemical processes in an aquifer system.</title>
        <authorList>
            <person name="Anantharaman K."/>
            <person name="Brown C.T."/>
            <person name="Hug L.A."/>
            <person name="Sharon I."/>
            <person name="Castelle C.J."/>
            <person name="Probst A.J."/>
            <person name="Thomas B.C."/>
            <person name="Singh A."/>
            <person name="Wilkins M.J."/>
            <person name="Karaoz U."/>
            <person name="Brodie E.L."/>
            <person name="Williams K.H."/>
            <person name="Hubbard S.S."/>
            <person name="Banfield J.F."/>
        </authorList>
    </citation>
    <scope>NUCLEOTIDE SEQUENCE [LARGE SCALE GENOMIC DNA]</scope>
</reference>
<feature type="transmembrane region" description="Helical" evidence="1">
    <location>
        <begin position="50"/>
        <end position="69"/>
    </location>
</feature>
<evidence type="ECO:0000313" key="3">
    <source>
        <dbReference type="Proteomes" id="UP000178315"/>
    </source>
</evidence>
<keyword evidence="1" id="KW-0812">Transmembrane</keyword>
<evidence type="ECO:0000256" key="1">
    <source>
        <dbReference type="SAM" id="Phobius"/>
    </source>
</evidence>
<keyword evidence="1" id="KW-1133">Transmembrane helix</keyword>
<dbReference type="AlphaFoldDB" id="A0A1G2A5U0"/>
<dbReference type="Proteomes" id="UP000178315">
    <property type="component" value="Unassembled WGS sequence"/>
</dbReference>
<comment type="caution">
    <text evidence="2">The sequence shown here is derived from an EMBL/GenBank/DDBJ whole genome shotgun (WGS) entry which is preliminary data.</text>
</comment>
<gene>
    <name evidence="2" type="ORF">A3H61_01470</name>
</gene>
<accession>A0A1G2A5U0</accession>
<dbReference type="EMBL" id="MHJU01000039">
    <property type="protein sequence ID" value="OGY72263.1"/>
    <property type="molecule type" value="Genomic_DNA"/>
</dbReference>
<name>A0A1G2A5U0_9BACT</name>
<protein>
    <submittedName>
        <fullName evidence="2">Uncharacterized protein</fullName>
    </submittedName>
</protein>
<feature type="transmembrane region" description="Helical" evidence="1">
    <location>
        <begin position="114"/>
        <end position="138"/>
    </location>
</feature>
<feature type="transmembrane region" description="Helical" evidence="1">
    <location>
        <begin position="26"/>
        <end position="44"/>
    </location>
</feature>
<proteinExistence type="predicted"/>
<feature type="transmembrane region" description="Helical" evidence="1">
    <location>
        <begin position="81"/>
        <end position="102"/>
    </location>
</feature>
<evidence type="ECO:0000313" key="2">
    <source>
        <dbReference type="EMBL" id="OGY72263.1"/>
    </source>
</evidence>
<sequence length="151" mass="17742">MNSSVFKTFISPYHAFSLHSARYRHVVPYCVFALVALPLMFLFFRSISVYYMGHVIVFILFPLFLWVYLNTDEVTDIKLDVIKVVVLTTFYFSYLLALSWVMTRVIKATLTFEYMLITLGYIFLLFIVAVMITGASFFHRYAQRIIRAKNI</sequence>